<protein>
    <recommendedName>
        <fullName evidence="3">CID domain-containing protein</fullName>
    </recommendedName>
</protein>
<feature type="region of interest" description="Disordered" evidence="2">
    <location>
        <begin position="540"/>
        <end position="590"/>
    </location>
</feature>
<dbReference type="EMBL" id="NAJO01000031">
    <property type="protein sequence ID" value="OQO01335.1"/>
    <property type="molecule type" value="Genomic_DNA"/>
</dbReference>
<dbReference type="OrthoDB" id="377209at2759"/>
<dbReference type="PANTHER" id="PTHR23140">
    <property type="entry name" value="RNA PROCESSING PROTEIN LD23810P"/>
    <property type="match status" value="1"/>
</dbReference>
<reference evidence="5" key="1">
    <citation type="submission" date="2017-03" db="EMBL/GenBank/DDBJ databases">
        <title>Genomes of endolithic fungi from Antarctica.</title>
        <authorList>
            <person name="Coleine C."/>
            <person name="Masonjones S."/>
            <person name="Stajich J.E."/>
        </authorList>
    </citation>
    <scope>NUCLEOTIDE SEQUENCE [LARGE SCALE GENOMIC DNA]</scope>
    <source>
        <strain evidence="5">CCFEE 5527</strain>
    </source>
</reference>
<gene>
    <name evidence="4" type="ORF">B0A48_12890</name>
</gene>
<feature type="region of interest" description="Disordered" evidence="2">
    <location>
        <begin position="787"/>
        <end position="837"/>
    </location>
</feature>
<dbReference type="InParanoid" id="A0A1V8SQ79"/>
<feature type="compositionally biased region" description="Basic and acidic residues" evidence="2">
    <location>
        <begin position="24"/>
        <end position="42"/>
    </location>
</feature>
<accession>A0A1V8SQ79</accession>
<feature type="compositionally biased region" description="Low complexity" evidence="2">
    <location>
        <begin position="567"/>
        <end position="576"/>
    </location>
</feature>
<keyword evidence="1" id="KW-0694">RNA-binding</keyword>
<dbReference type="InterPro" id="IPR051485">
    <property type="entry name" value="SR-CTD_assoc_factor"/>
</dbReference>
<name>A0A1V8SQ79_9PEZI</name>
<evidence type="ECO:0000313" key="4">
    <source>
        <dbReference type="EMBL" id="OQO01335.1"/>
    </source>
</evidence>
<feature type="domain" description="CID" evidence="3">
    <location>
        <begin position="475"/>
        <end position="684"/>
    </location>
</feature>
<feature type="compositionally biased region" description="Gly residues" evidence="2">
    <location>
        <begin position="77"/>
        <end position="96"/>
    </location>
</feature>
<feature type="region of interest" description="Disordered" evidence="2">
    <location>
        <begin position="1"/>
        <end position="120"/>
    </location>
</feature>
<dbReference type="GO" id="GO:0003723">
    <property type="term" value="F:RNA binding"/>
    <property type="evidence" value="ECO:0007669"/>
    <property type="project" value="UniProtKB-KW"/>
</dbReference>
<evidence type="ECO:0000259" key="3">
    <source>
        <dbReference type="PROSITE" id="PS51391"/>
    </source>
</evidence>
<dbReference type="Gene3D" id="1.25.40.90">
    <property type="match status" value="1"/>
</dbReference>
<dbReference type="STRING" id="1507870.A0A1V8SQ79"/>
<feature type="compositionally biased region" description="Basic and acidic residues" evidence="2">
    <location>
        <begin position="49"/>
        <end position="62"/>
    </location>
</feature>
<evidence type="ECO:0000313" key="5">
    <source>
        <dbReference type="Proteomes" id="UP000192596"/>
    </source>
</evidence>
<dbReference type="PANTHER" id="PTHR23140:SF0">
    <property type="entry name" value="U2 SNRNP-ASSOCIATED SURP MOTIF-CONTAINING PROTEIN"/>
    <property type="match status" value="1"/>
</dbReference>
<evidence type="ECO:0000256" key="1">
    <source>
        <dbReference type="ARBA" id="ARBA00022884"/>
    </source>
</evidence>
<sequence>MDPEEDLKEFPDVTSKLAAPKKISAFEREKQAAEAKRLRAEEENAAALREFEESFGHDDENGSRSNAPAPRAPPTGPRGGGMGGGMAAGRLTGGSMRGSVRHDMDSLGDLGGPPPPPSLKRKRALEEARELKEARRDQGVFGAAPADYDVAEHSRSNDVVPEYQEDTAPKPTMQLGMIPPGTTVEELKAMLSPYVNVHSIRWTPPAAGGFPGRKSLTAIATLDSSTSAGQIDTAVSALRDKYIGCGFYLSVSRHLSSAAQFPGIGGAGGARTIEPFGAISSRERNFKSTMKNAPPPREHRGGFAPPEYYDRQAPVAKTAGARVEVHPPLDIATVRAVHTISDRILSEPDPDRAVELEALLMSMPEVQKDEHFSFLYDSKSTAGIYYRYCLWGPEEADEHRGGRKDPVRIFGDLDMEWLPPHKEVPFPDLTSLAQVTEHIDYDSSDEDSDDDGDDRRTNGGIDGDAGPQKPDKTRLTPLQRARFTHILARLPTSIARLRQGDIARISNYVINHAGSGADELVDLLLLNIENPFSTLRAAKDPGAVLSPTSDNEEEDDYEPGDALPVLSSTSTPPSGSDQRSRPTDTDDPSNPKLIALYAISDILSASSTAGARNAWKFRSLFEAGFKACKTFERLGRLDKELGWGKMKAEQWKRKVGVVFGCWEGWNVFSGDVHADLKKAFFEPPLTEEEKRRLAAEEVKRKTEGEGKWMSKFKKLGEGTASPVVLPAVEARTDDADMDVDGEPMADLDGDIMNDMNGDADHDIDGQPMDAIDGHPMDDVDGAPMEKPIAAPTPTAPSRGGMSFTASTRGGLGGAGITATKKPGRMKAEDMFGESDSD</sequence>
<dbReference type="InterPro" id="IPR006569">
    <property type="entry name" value="CID_dom"/>
</dbReference>
<dbReference type="AlphaFoldDB" id="A0A1V8SQ79"/>
<comment type="caution">
    <text evidence="4">The sequence shown here is derived from an EMBL/GenBank/DDBJ whole genome shotgun (WGS) entry which is preliminary data.</text>
</comment>
<dbReference type="PROSITE" id="PS51391">
    <property type="entry name" value="CID"/>
    <property type="match status" value="1"/>
</dbReference>
<keyword evidence="5" id="KW-1185">Reference proteome</keyword>
<dbReference type="CDD" id="cd00590">
    <property type="entry name" value="RRM_SF"/>
    <property type="match status" value="1"/>
</dbReference>
<dbReference type="GO" id="GO:0005634">
    <property type="term" value="C:nucleus"/>
    <property type="evidence" value="ECO:0007669"/>
    <property type="project" value="TreeGrafter"/>
</dbReference>
<evidence type="ECO:0000256" key="2">
    <source>
        <dbReference type="SAM" id="MobiDB-lite"/>
    </source>
</evidence>
<feature type="compositionally biased region" description="Acidic residues" evidence="2">
    <location>
        <begin position="442"/>
        <end position="452"/>
    </location>
</feature>
<feature type="compositionally biased region" description="Acidic residues" evidence="2">
    <location>
        <begin position="550"/>
        <end position="559"/>
    </location>
</feature>
<proteinExistence type="predicted"/>
<dbReference type="InterPro" id="IPR008942">
    <property type="entry name" value="ENTH_VHS"/>
</dbReference>
<feature type="region of interest" description="Disordered" evidence="2">
    <location>
        <begin position="440"/>
        <end position="478"/>
    </location>
</feature>
<dbReference type="Proteomes" id="UP000192596">
    <property type="component" value="Unassembled WGS sequence"/>
</dbReference>
<organism evidence="4 5">
    <name type="scientific">Cryoendolithus antarcticus</name>
    <dbReference type="NCBI Taxonomy" id="1507870"/>
    <lineage>
        <taxon>Eukaryota</taxon>
        <taxon>Fungi</taxon>
        <taxon>Dikarya</taxon>
        <taxon>Ascomycota</taxon>
        <taxon>Pezizomycotina</taxon>
        <taxon>Dothideomycetes</taxon>
        <taxon>Dothideomycetidae</taxon>
        <taxon>Cladosporiales</taxon>
        <taxon>Cladosporiaceae</taxon>
        <taxon>Cryoendolithus</taxon>
    </lineage>
</organism>